<dbReference type="PANTHER" id="PTHR12829">
    <property type="entry name" value="N6-ADENOSINE-METHYLTRANSFERASE"/>
    <property type="match status" value="1"/>
</dbReference>
<dbReference type="InterPro" id="IPR002052">
    <property type="entry name" value="DNA_methylase_N6_adenine_CS"/>
</dbReference>
<proteinExistence type="inferred from homology"/>
<evidence type="ECO:0008006" key="4">
    <source>
        <dbReference type="Google" id="ProtNLM"/>
    </source>
</evidence>
<evidence type="ECO:0000256" key="1">
    <source>
        <dbReference type="PROSITE-ProRule" id="PRU00489"/>
    </source>
</evidence>
<reference evidence="2" key="1">
    <citation type="submission" date="2022-01" db="EMBL/GenBank/DDBJ databases">
        <authorList>
            <person name="King R."/>
        </authorList>
    </citation>
    <scope>NUCLEOTIDE SEQUENCE</scope>
</reference>
<dbReference type="GO" id="GO:0008168">
    <property type="term" value="F:methyltransferase activity"/>
    <property type="evidence" value="ECO:0007669"/>
    <property type="project" value="InterPro"/>
</dbReference>
<organism evidence="2 3">
    <name type="scientific">Nezara viridula</name>
    <name type="common">Southern green stink bug</name>
    <name type="synonym">Cimex viridulus</name>
    <dbReference type="NCBI Taxonomy" id="85310"/>
    <lineage>
        <taxon>Eukaryota</taxon>
        <taxon>Metazoa</taxon>
        <taxon>Ecdysozoa</taxon>
        <taxon>Arthropoda</taxon>
        <taxon>Hexapoda</taxon>
        <taxon>Insecta</taxon>
        <taxon>Pterygota</taxon>
        <taxon>Neoptera</taxon>
        <taxon>Paraneoptera</taxon>
        <taxon>Hemiptera</taxon>
        <taxon>Heteroptera</taxon>
        <taxon>Panheteroptera</taxon>
        <taxon>Pentatomomorpha</taxon>
        <taxon>Pentatomoidea</taxon>
        <taxon>Pentatomidae</taxon>
        <taxon>Pentatominae</taxon>
        <taxon>Nezara</taxon>
    </lineage>
</organism>
<dbReference type="InterPro" id="IPR029063">
    <property type="entry name" value="SAM-dependent_MTases_sf"/>
</dbReference>
<dbReference type="InterPro" id="IPR007757">
    <property type="entry name" value="MT-A70-like"/>
</dbReference>
<dbReference type="OrthoDB" id="61116at2759"/>
<name>A0A9P0MM71_NEZVI</name>
<comment type="similarity">
    <text evidence="1">Belongs to the MT-A70-like family.</text>
</comment>
<dbReference type="Gene3D" id="3.40.50.150">
    <property type="entry name" value="Vaccinia Virus protein VP39"/>
    <property type="match status" value="1"/>
</dbReference>
<protein>
    <recommendedName>
        <fullName evidence="4">Methyltransferase-like protein 4</fullName>
    </recommendedName>
</protein>
<gene>
    <name evidence="2" type="ORF">NEZAVI_LOCUS6369</name>
</gene>
<dbReference type="GO" id="GO:0032259">
    <property type="term" value="P:methylation"/>
    <property type="evidence" value="ECO:0007669"/>
    <property type="project" value="InterPro"/>
</dbReference>
<keyword evidence="3" id="KW-1185">Reference proteome</keyword>
<dbReference type="PANTHER" id="PTHR12829:SF4">
    <property type="entry name" value="N(6)-ADENINE-SPECIFIC METHYLTRANSFERASE METTL4"/>
    <property type="match status" value="1"/>
</dbReference>
<evidence type="ECO:0000313" key="3">
    <source>
        <dbReference type="Proteomes" id="UP001152798"/>
    </source>
</evidence>
<dbReference type="SUPFAM" id="SSF53335">
    <property type="entry name" value="S-adenosyl-L-methionine-dependent methyltransferases"/>
    <property type="match status" value="1"/>
</dbReference>
<dbReference type="EMBL" id="OV725079">
    <property type="protein sequence ID" value="CAH1396266.1"/>
    <property type="molecule type" value="Genomic_DNA"/>
</dbReference>
<dbReference type="AlphaFoldDB" id="A0A9P0MM71"/>
<dbReference type="PROSITE" id="PS51143">
    <property type="entry name" value="MT_A70"/>
    <property type="match status" value="1"/>
</dbReference>
<dbReference type="Pfam" id="PF05063">
    <property type="entry name" value="MT-A70"/>
    <property type="match status" value="1"/>
</dbReference>
<sequence>MSILCSNEKGWVISHYDYSKNLYRNVHSPTGIIDLNYNKNLFKITTPFMRDQEAEKLASFLSCDSSLRKVRKRRRLASNDVEVQLVQKALGSLLKEARNNSNFQLSVTHFDILENNATARNFVNEFYESQKEGENMKEYGLLKGANVISSPQVVEINNKPYVIPPYSNFIRCNLNELDEKDKKFDFILLDPPWWNKHVRRKKKNNCCEGYEMMRDDDILNIPIRTYLEETGLVGIWCTNGSSHINSIKQNYFPHWGLEYVATWFWIKVTESGEPVCSFTNSNGKKPYERIIFGASQKRHFKNPEESKYFLSVPSALHSHKPPLTDILKDYLPENVKCLELFARYLLPGWTSVGNEVILLQSLSLFEQTGVA</sequence>
<dbReference type="GO" id="GO:0005634">
    <property type="term" value="C:nucleus"/>
    <property type="evidence" value="ECO:0007669"/>
    <property type="project" value="TreeGrafter"/>
</dbReference>
<evidence type="ECO:0000313" key="2">
    <source>
        <dbReference type="EMBL" id="CAH1396266.1"/>
    </source>
</evidence>
<dbReference type="GO" id="GO:0003676">
    <property type="term" value="F:nucleic acid binding"/>
    <property type="evidence" value="ECO:0007669"/>
    <property type="project" value="InterPro"/>
</dbReference>
<accession>A0A9P0MM71</accession>
<dbReference type="PROSITE" id="PS00092">
    <property type="entry name" value="N6_MTASE"/>
    <property type="match status" value="1"/>
</dbReference>
<dbReference type="Proteomes" id="UP001152798">
    <property type="component" value="Chromosome 3"/>
</dbReference>